<accession>A0A533Q973</accession>
<dbReference type="InterPro" id="IPR017601">
    <property type="entry name" value="DGQHR-contain_dom"/>
</dbReference>
<protein>
    <submittedName>
        <fullName evidence="1">DndB-like protein</fullName>
    </submittedName>
</protein>
<comment type="caution">
    <text evidence="1">The sequence shown here is derived from an EMBL/GenBank/DDBJ whole genome shotgun (WGS) entry which is preliminary data.</text>
</comment>
<name>A0A533Q973_9BACT</name>
<sequence>MKIPALRAKIGNWTYYVTTLTFEQVDKYVSRIGKQLHNSESLKDLIQRSITSNYLSIKDYILNQTELFFNSLVLAVYDEYPEWREIEFTYKDKESYQMGLLEFPGKHKIFPVDGQHRVEGIKEALKVKPELKDQSIAAIFIGHKNDKQGKQRTRRLFTTLNRYAKPVRDDDIIALDEDDTVAIVTRNLLEEYDLFTGKRVVYAKQKAISQNDKEAITSIITLYQANRELFKVFYENKYNKKPTKKRLEEFLKFRRSNEILSSFQKFSISYWDAFKRKLSFINDYLLKQENPAADYRNNETGGNLIFRPIGFLPFVKACLEIHKRNSTSFRNLFEKFNNINFNLDSKPWHYVLWNPIEKKMIMGSDSVTQLLLIYLYDKKILDVKESEKLRKGYASKISYKDTNLDKVLEDIK</sequence>
<evidence type="ECO:0000313" key="1">
    <source>
        <dbReference type="EMBL" id="TLD41182.1"/>
    </source>
</evidence>
<dbReference type="NCBIfam" id="TIGR03187">
    <property type="entry name" value="DGQHR"/>
    <property type="match status" value="1"/>
</dbReference>
<dbReference type="InterPro" id="IPR017642">
    <property type="entry name" value="DNA_S_mod_DndB"/>
</dbReference>
<organism evidence="1 2">
    <name type="scientific">Candidatus Jettenia ecosi</name>
    <dbReference type="NCBI Taxonomy" id="2494326"/>
    <lineage>
        <taxon>Bacteria</taxon>
        <taxon>Pseudomonadati</taxon>
        <taxon>Planctomycetota</taxon>
        <taxon>Candidatus Brocadiia</taxon>
        <taxon>Candidatus Brocadiales</taxon>
        <taxon>Candidatus Brocadiaceae</taxon>
        <taxon>Candidatus Jettenia</taxon>
    </lineage>
</organism>
<evidence type="ECO:0000313" key="2">
    <source>
        <dbReference type="Proteomes" id="UP000319783"/>
    </source>
</evidence>
<dbReference type="Proteomes" id="UP000319783">
    <property type="component" value="Unassembled WGS sequence"/>
</dbReference>
<proteinExistence type="predicted"/>
<gene>
    <name evidence="1" type="ORF">JETT_2564</name>
</gene>
<dbReference type="EMBL" id="SULG01000059">
    <property type="protein sequence ID" value="TLD41182.1"/>
    <property type="molecule type" value="Genomic_DNA"/>
</dbReference>
<dbReference type="AlphaFoldDB" id="A0A533Q973"/>
<dbReference type="CDD" id="cd16414">
    <property type="entry name" value="dndB_like"/>
    <property type="match status" value="1"/>
</dbReference>
<dbReference type="Pfam" id="PF14072">
    <property type="entry name" value="DndB"/>
    <property type="match status" value="1"/>
</dbReference>
<reference evidence="1 2" key="1">
    <citation type="submission" date="2019-04" db="EMBL/GenBank/DDBJ databases">
        <title>Genome of a novel bacterium Candidatus Jettenia ecosi reconstructed from metagenome of an anammox bioreactor.</title>
        <authorList>
            <person name="Mardanov A.V."/>
            <person name="Beletsky A.V."/>
            <person name="Ravin N.V."/>
            <person name="Botchkova E.A."/>
            <person name="Litti Y.V."/>
            <person name="Nozhevnikova A.N."/>
        </authorList>
    </citation>
    <scope>NUCLEOTIDE SEQUENCE [LARGE SCALE GENOMIC DNA]</scope>
    <source>
        <strain evidence="1">J2</strain>
    </source>
</reference>